<dbReference type="InterPro" id="IPR045851">
    <property type="entry name" value="AMP-bd_C_sf"/>
</dbReference>
<name>A0A1H2QLU2_9RHOB</name>
<evidence type="ECO:0000259" key="3">
    <source>
        <dbReference type="Pfam" id="PF13193"/>
    </source>
</evidence>
<dbReference type="Proteomes" id="UP000182944">
    <property type="component" value="Unassembled WGS sequence"/>
</dbReference>
<sequence length="503" mass="52298">MSQTPPPAPAPSRPLNLAAHVLAAGQATPEKLALAVVSPTRADRWSYGRLTAAVRGTATGLLARGLRPGDRVLLRIGNEPAFPIAYLGCIAAGLVPVPTSAMLTAREVGKIAAEITHALTIAGPGIALPEGDSAPVLPVAELAAMATLPPAEFAEGDPDRLAYIVYTSGTSGQPRAVMHAHRAILARAMMFQGWYGLTPNDRLMHAGAFNWTFTLGTGLMDPWTVGATALIPAEGTALEQIPLLAARHGATILAAAPGVFRRILRADWAPIPSLRHGLTAGERLDPALRDAWRARTGTELHEAMGMSECSTFLSGSPARPAPPGTAGYPQLGRRVAILSEDGAENPPGTPGVLAVHRSDPGLFLGYLGQPEETAARHQGDWFLTGDLAVAAEDGAISTLGRADDMMNAGGFRVAPAEVEDVLAPVPGAGDVAAAELTVPGGASIIAAFWTGDATQDALAAAAATGLARYKQPRRYVRVDALPRTPTGKVNRRALREAHRPEPG</sequence>
<dbReference type="PANTHER" id="PTHR43352">
    <property type="entry name" value="ACETYL-COA SYNTHETASE"/>
    <property type="match status" value="1"/>
</dbReference>
<dbReference type="PANTHER" id="PTHR43352:SF1">
    <property type="entry name" value="ANTHRANILATE--COA LIGASE"/>
    <property type="match status" value="1"/>
</dbReference>
<evidence type="ECO:0000313" key="4">
    <source>
        <dbReference type="EMBL" id="SDW08122.1"/>
    </source>
</evidence>
<dbReference type="AlphaFoldDB" id="A0A1H2QLU2"/>
<dbReference type="SUPFAM" id="SSF56801">
    <property type="entry name" value="Acetyl-CoA synthetase-like"/>
    <property type="match status" value="1"/>
</dbReference>
<dbReference type="RefSeq" id="WP_052176158.1">
    <property type="nucleotide sequence ID" value="NZ_FNNA01000001.1"/>
</dbReference>
<evidence type="ECO:0000259" key="2">
    <source>
        <dbReference type="Pfam" id="PF00501"/>
    </source>
</evidence>
<dbReference type="GO" id="GO:0044550">
    <property type="term" value="P:secondary metabolite biosynthetic process"/>
    <property type="evidence" value="ECO:0007669"/>
    <property type="project" value="TreeGrafter"/>
</dbReference>
<dbReference type="Gene3D" id="3.30.300.30">
    <property type="match status" value="1"/>
</dbReference>
<dbReference type="InterPro" id="IPR042099">
    <property type="entry name" value="ANL_N_sf"/>
</dbReference>
<dbReference type="Pfam" id="PF13193">
    <property type="entry name" value="AMP-binding_C"/>
    <property type="match status" value="1"/>
</dbReference>
<feature type="domain" description="AMP-binding enzyme C-terminal" evidence="3">
    <location>
        <begin position="417"/>
        <end position="488"/>
    </location>
</feature>
<gene>
    <name evidence="4" type="ORF">SAMN05444276_10173</name>
</gene>
<dbReference type="STRING" id="1545044.SAMN05444276_10173"/>
<organism evidence="4 5">
    <name type="scientific">Paracoccus sanguinis</name>
    <dbReference type="NCBI Taxonomy" id="1545044"/>
    <lineage>
        <taxon>Bacteria</taxon>
        <taxon>Pseudomonadati</taxon>
        <taxon>Pseudomonadota</taxon>
        <taxon>Alphaproteobacteria</taxon>
        <taxon>Rhodobacterales</taxon>
        <taxon>Paracoccaceae</taxon>
        <taxon>Paracoccus</taxon>
    </lineage>
</organism>
<reference evidence="5" key="1">
    <citation type="submission" date="2016-10" db="EMBL/GenBank/DDBJ databases">
        <authorList>
            <person name="Varghese N."/>
            <person name="Submissions S."/>
        </authorList>
    </citation>
    <scope>NUCLEOTIDE SEQUENCE [LARGE SCALE GENOMIC DNA]</scope>
    <source>
        <strain evidence="5">DSM 29303</strain>
    </source>
</reference>
<protein>
    <submittedName>
        <fullName evidence="4">Acyl-CoA synthetase (AMP-forming)/AMP-acid ligase II</fullName>
    </submittedName>
</protein>
<dbReference type="EMBL" id="FNNA01000001">
    <property type="protein sequence ID" value="SDW08122.1"/>
    <property type="molecule type" value="Genomic_DNA"/>
</dbReference>
<dbReference type="InterPro" id="IPR025110">
    <property type="entry name" value="AMP-bd_C"/>
</dbReference>
<feature type="domain" description="AMP-dependent synthetase/ligase" evidence="2">
    <location>
        <begin position="26"/>
        <end position="367"/>
    </location>
</feature>
<dbReference type="InterPro" id="IPR020845">
    <property type="entry name" value="AMP-binding_CS"/>
</dbReference>
<proteinExistence type="predicted"/>
<evidence type="ECO:0000256" key="1">
    <source>
        <dbReference type="ARBA" id="ARBA00022598"/>
    </source>
</evidence>
<dbReference type="Gene3D" id="3.40.50.12780">
    <property type="entry name" value="N-terminal domain of ligase-like"/>
    <property type="match status" value="1"/>
</dbReference>
<dbReference type="PROSITE" id="PS00455">
    <property type="entry name" value="AMP_BINDING"/>
    <property type="match status" value="1"/>
</dbReference>
<keyword evidence="5" id="KW-1185">Reference proteome</keyword>
<dbReference type="Pfam" id="PF00501">
    <property type="entry name" value="AMP-binding"/>
    <property type="match status" value="1"/>
</dbReference>
<accession>A0A1H2QLU2</accession>
<evidence type="ECO:0000313" key="5">
    <source>
        <dbReference type="Proteomes" id="UP000182944"/>
    </source>
</evidence>
<dbReference type="GO" id="GO:0016878">
    <property type="term" value="F:acid-thiol ligase activity"/>
    <property type="evidence" value="ECO:0007669"/>
    <property type="project" value="TreeGrafter"/>
</dbReference>
<keyword evidence="1 4" id="KW-0436">Ligase</keyword>
<dbReference type="InterPro" id="IPR000873">
    <property type="entry name" value="AMP-dep_synth/lig_dom"/>
</dbReference>